<accession>A0A319B8J2</accession>
<dbReference type="EMBL" id="KZ821625">
    <property type="protein sequence ID" value="PYH68875.1"/>
    <property type="molecule type" value="Genomic_DNA"/>
</dbReference>
<dbReference type="AlphaFoldDB" id="A0A319B8J2"/>
<sequence length="98" mass="10913">MQCERAAMIHVTMRQRLITIVGLIPLFFSPTDFRLCSCLSVFVSIMTPISLSVCLSIYCHSLLTTHTHYPLLLAFARTGAPVTHSILLRLLSSSHTIP</sequence>
<keyword evidence="2" id="KW-1185">Reference proteome</keyword>
<proteinExistence type="predicted"/>
<gene>
    <name evidence="1" type="ORF">BO88DRAFT_53380</name>
</gene>
<dbReference type="RefSeq" id="XP_025562669.1">
    <property type="nucleotide sequence ID" value="XM_025712947.1"/>
</dbReference>
<dbReference type="Proteomes" id="UP000248405">
    <property type="component" value="Unassembled WGS sequence"/>
</dbReference>
<organism evidence="1 2">
    <name type="scientific">Aspergillus vadensis (strain CBS 113365 / IMI 142717 / IBT 24658)</name>
    <dbReference type="NCBI Taxonomy" id="1448311"/>
    <lineage>
        <taxon>Eukaryota</taxon>
        <taxon>Fungi</taxon>
        <taxon>Dikarya</taxon>
        <taxon>Ascomycota</taxon>
        <taxon>Pezizomycotina</taxon>
        <taxon>Eurotiomycetes</taxon>
        <taxon>Eurotiomycetidae</taxon>
        <taxon>Eurotiales</taxon>
        <taxon>Aspergillaceae</taxon>
        <taxon>Aspergillus</taxon>
        <taxon>Aspergillus subgen. Circumdati</taxon>
    </lineage>
</organism>
<evidence type="ECO:0000313" key="1">
    <source>
        <dbReference type="EMBL" id="PYH68875.1"/>
    </source>
</evidence>
<dbReference type="GeneID" id="37217539"/>
<reference evidence="1" key="1">
    <citation type="submission" date="2016-12" db="EMBL/GenBank/DDBJ databases">
        <title>The genomes of Aspergillus section Nigri reveals drivers in fungal speciation.</title>
        <authorList>
            <consortium name="DOE Joint Genome Institute"/>
            <person name="Vesth T.C."/>
            <person name="Nybo J."/>
            <person name="Theobald S."/>
            <person name="Brandl J."/>
            <person name="Frisvad J.C."/>
            <person name="Nielsen K.F."/>
            <person name="Lyhne E.K."/>
            <person name="Kogle M.E."/>
            <person name="Kuo A."/>
            <person name="Riley R."/>
            <person name="Clum A."/>
            <person name="Nolan M."/>
            <person name="Lipzen A."/>
            <person name="Salamov A."/>
            <person name="Henrissat B."/>
            <person name="Wiebenga A."/>
            <person name="De Vries R.P."/>
            <person name="Grigoriev I.V."/>
            <person name="Mortensen U.H."/>
            <person name="Andersen M.R."/>
            <person name="Baker S.E."/>
        </authorList>
    </citation>
    <scope>NUCLEOTIDE SEQUENCE [LARGE SCALE GENOMIC DNA]</scope>
    <source>
        <strain evidence="1">CBS 113365</strain>
    </source>
</reference>
<protein>
    <submittedName>
        <fullName evidence="1">Uncharacterized protein</fullName>
    </submittedName>
</protein>
<name>A0A319B8J2_ASPVC</name>
<evidence type="ECO:0000313" key="2">
    <source>
        <dbReference type="Proteomes" id="UP000248405"/>
    </source>
</evidence>